<dbReference type="RefSeq" id="WP_014958069.1">
    <property type="nucleotide sequence ID" value="NC_018645.1"/>
</dbReference>
<name>K0NL99_DESTT</name>
<dbReference type="AlphaFoldDB" id="K0NL99"/>
<dbReference type="KEGG" id="dto:TOL2_C26090"/>
<dbReference type="Proteomes" id="UP000007347">
    <property type="component" value="Chromosome"/>
</dbReference>
<accession>K0NL99</accession>
<reference evidence="1 2" key="1">
    <citation type="journal article" date="2013" name="Environ. Microbiol.">
        <title>Complete genome, catabolic sub-proteomes and key-metabolites of Desulfobacula toluolica Tol2, a marine, aromatic compound-degrading, sulfate-reducing bacterium.</title>
        <authorList>
            <person name="Wohlbrand L."/>
            <person name="Jacob J.H."/>
            <person name="Kube M."/>
            <person name="Mussmann M."/>
            <person name="Jarling R."/>
            <person name="Beck A."/>
            <person name="Amann R."/>
            <person name="Wilkes H."/>
            <person name="Reinhardt R."/>
            <person name="Rabus R."/>
        </authorList>
    </citation>
    <scope>NUCLEOTIDE SEQUENCE [LARGE SCALE GENOMIC DNA]</scope>
    <source>
        <strain evidence="2">DSM 7467 / Tol2</strain>
    </source>
</reference>
<dbReference type="OrthoDB" id="9095397at2"/>
<keyword evidence="2" id="KW-1185">Reference proteome</keyword>
<sequence>MLSNTKKYLTPLEIGESIERLSDADWMRLKKFAAWFSRKCGLPEEDILQKSFEKALDGSRKCPIDVKIMSFLWQTMRSIASSNAKSYMRNPTVSLQNLKYENGSDHQADLKDDVKPETEAAIVARMDLAKVKEIIPQLFESDPEPVQLLVMGILDEMDTDELKEFSGLNGKKYYSARRLFRRRVEKKFPGGYGNE</sequence>
<dbReference type="STRING" id="651182.TOL2_C26090"/>
<organism evidence="1 2">
    <name type="scientific">Desulfobacula toluolica (strain DSM 7467 / Tol2)</name>
    <dbReference type="NCBI Taxonomy" id="651182"/>
    <lineage>
        <taxon>Bacteria</taxon>
        <taxon>Pseudomonadati</taxon>
        <taxon>Thermodesulfobacteriota</taxon>
        <taxon>Desulfobacteria</taxon>
        <taxon>Desulfobacterales</taxon>
        <taxon>Desulfobacteraceae</taxon>
        <taxon>Desulfobacula</taxon>
    </lineage>
</organism>
<proteinExistence type="predicted"/>
<dbReference type="PATRIC" id="fig|651182.5.peg.3068"/>
<dbReference type="EMBL" id="FO203503">
    <property type="protein sequence ID" value="CCK80768.1"/>
    <property type="molecule type" value="Genomic_DNA"/>
</dbReference>
<protein>
    <submittedName>
        <fullName evidence="1">Conserved uncharacterized protein</fullName>
    </submittedName>
</protein>
<gene>
    <name evidence="1" type="ordered locus">TOL2_C26090</name>
</gene>
<evidence type="ECO:0000313" key="1">
    <source>
        <dbReference type="EMBL" id="CCK80768.1"/>
    </source>
</evidence>
<dbReference type="HOGENOM" id="CLU_1394390_0_0_7"/>
<evidence type="ECO:0000313" key="2">
    <source>
        <dbReference type="Proteomes" id="UP000007347"/>
    </source>
</evidence>